<dbReference type="EMBL" id="PDKU01000005">
    <property type="protein sequence ID" value="PPI86336.1"/>
    <property type="molecule type" value="Genomic_DNA"/>
</dbReference>
<dbReference type="PANTHER" id="PTHR43448:SF2">
    <property type="entry name" value="PROTOHEME IX FARNESYLTRANSFERASE, MITOCHONDRIAL"/>
    <property type="match status" value="1"/>
</dbReference>
<evidence type="ECO:0000256" key="9">
    <source>
        <dbReference type="HAMAP-Rule" id="MF_00154"/>
    </source>
</evidence>
<evidence type="ECO:0000313" key="10">
    <source>
        <dbReference type="EMBL" id="PPI86336.1"/>
    </source>
</evidence>
<sequence>MFTQYLQLIKPKIIFGNLISVMGGFFLASQGSINYKLLIMCLIGESLVIASSCILNNIIDRDIDKKMERTKHRVLVRGLISTRASILSSLILGLLGIYLLYFNVNFLSTELTIIGFVVYVVIYSLYMKRRSIYSTIVGSIAGAIPPIVGYSAISNKIDACTVILALIFSLWQIPHSYAIAILCLKDYQIANIPVLPVIKGIEITKNHIVFYIVIFFISISMLSIGGYTNYSYLIVSSIVTLIWLIIALLGYKTSENNVWARQVFIFSIVTITVLSVMMSLDARK</sequence>
<dbReference type="Gene3D" id="1.10.357.140">
    <property type="entry name" value="UbiA prenyltransferase"/>
    <property type="match status" value="1"/>
</dbReference>
<gene>
    <name evidence="9" type="primary">cyoE</name>
    <name evidence="10" type="ORF">CRV10_03215</name>
</gene>
<evidence type="ECO:0000256" key="5">
    <source>
        <dbReference type="ARBA" id="ARBA00022989"/>
    </source>
</evidence>
<protein>
    <recommendedName>
        <fullName evidence="9">Protoheme IX farnesyltransferase</fullName>
        <ecNumber evidence="9">2.5.1.141</ecNumber>
    </recommendedName>
    <alternativeName>
        <fullName evidence="9">Heme B farnesyltransferase</fullName>
    </alternativeName>
    <alternativeName>
        <fullName evidence="9">Heme O synthase</fullName>
    </alternativeName>
</protein>
<dbReference type="GO" id="GO:0048034">
    <property type="term" value="P:heme O biosynthetic process"/>
    <property type="evidence" value="ECO:0007669"/>
    <property type="project" value="UniProtKB-UniRule"/>
</dbReference>
<evidence type="ECO:0000256" key="3">
    <source>
        <dbReference type="ARBA" id="ARBA00022679"/>
    </source>
</evidence>
<comment type="subcellular location">
    <subcellularLocation>
        <location evidence="1 9">Cell membrane</location>
        <topology evidence="1 9">Multi-pass membrane protein</topology>
    </subcellularLocation>
</comment>
<dbReference type="GO" id="GO:0008495">
    <property type="term" value="F:protoheme IX farnesyltransferase activity"/>
    <property type="evidence" value="ECO:0007669"/>
    <property type="project" value="UniProtKB-UniRule"/>
</dbReference>
<evidence type="ECO:0000256" key="1">
    <source>
        <dbReference type="ARBA" id="ARBA00004651"/>
    </source>
</evidence>
<dbReference type="FunFam" id="1.10.357.140:FF:000001">
    <property type="entry name" value="Protoheme IX farnesyltransferase"/>
    <property type="match status" value="1"/>
</dbReference>
<dbReference type="PROSITE" id="PS00943">
    <property type="entry name" value="UBIA"/>
    <property type="match status" value="1"/>
</dbReference>
<evidence type="ECO:0000256" key="7">
    <source>
        <dbReference type="ARBA" id="ARBA00023136"/>
    </source>
</evidence>
<proteinExistence type="inferred from homology"/>
<comment type="pathway">
    <text evidence="9">Porphyrin-containing compound metabolism; heme O biosynthesis; heme O from protoheme: step 1/1.</text>
</comment>
<keyword evidence="2 9" id="KW-1003">Cell membrane</keyword>
<feature type="transmembrane region" description="Helical" evidence="9">
    <location>
        <begin position="37"/>
        <end position="59"/>
    </location>
</feature>
<feature type="transmembrane region" description="Helical" evidence="9">
    <location>
        <begin position="80"/>
        <end position="101"/>
    </location>
</feature>
<organism evidence="10 11">
    <name type="scientific">Candidatus Pantoea edessiphila</name>
    <dbReference type="NCBI Taxonomy" id="2044610"/>
    <lineage>
        <taxon>Bacteria</taxon>
        <taxon>Pseudomonadati</taxon>
        <taxon>Pseudomonadota</taxon>
        <taxon>Gammaproteobacteria</taxon>
        <taxon>Enterobacterales</taxon>
        <taxon>Erwiniaceae</taxon>
        <taxon>Pantoea</taxon>
    </lineage>
</organism>
<dbReference type="PANTHER" id="PTHR43448">
    <property type="entry name" value="PROTOHEME IX FARNESYLTRANSFERASE, MITOCHONDRIAL"/>
    <property type="match status" value="1"/>
</dbReference>
<keyword evidence="5 9" id="KW-1133">Transmembrane helix</keyword>
<dbReference type="CDD" id="cd13957">
    <property type="entry name" value="PT_UbiA_Cox10"/>
    <property type="match status" value="1"/>
</dbReference>
<dbReference type="HAMAP" id="MF_00154">
    <property type="entry name" value="CyoE_CtaB"/>
    <property type="match status" value="1"/>
</dbReference>
<keyword evidence="3 9" id="KW-0808">Transferase</keyword>
<dbReference type="InterPro" id="IPR006369">
    <property type="entry name" value="Protohaem_IX_farnesylTrfase"/>
</dbReference>
<feature type="transmembrane region" description="Helical" evidence="9">
    <location>
        <begin position="12"/>
        <end position="31"/>
    </location>
</feature>
<comment type="catalytic activity">
    <reaction evidence="8 9">
        <text>heme b + (2E,6E)-farnesyl diphosphate + H2O = Fe(II)-heme o + diphosphate</text>
        <dbReference type="Rhea" id="RHEA:28070"/>
        <dbReference type="ChEBI" id="CHEBI:15377"/>
        <dbReference type="ChEBI" id="CHEBI:33019"/>
        <dbReference type="ChEBI" id="CHEBI:60344"/>
        <dbReference type="ChEBI" id="CHEBI:60530"/>
        <dbReference type="ChEBI" id="CHEBI:175763"/>
        <dbReference type="EC" id="2.5.1.141"/>
    </reaction>
</comment>
<feature type="transmembrane region" description="Helical" evidence="9">
    <location>
        <begin position="263"/>
        <end position="280"/>
    </location>
</feature>
<evidence type="ECO:0000256" key="8">
    <source>
        <dbReference type="ARBA" id="ARBA00047690"/>
    </source>
</evidence>
<keyword evidence="11" id="KW-1185">Reference proteome</keyword>
<feature type="transmembrane region" description="Helical" evidence="9">
    <location>
        <begin position="233"/>
        <end position="251"/>
    </location>
</feature>
<evidence type="ECO:0000256" key="2">
    <source>
        <dbReference type="ARBA" id="ARBA00022475"/>
    </source>
</evidence>
<dbReference type="UniPathway" id="UPA00834">
    <property type="reaction ID" value="UER00712"/>
</dbReference>
<comment type="similarity">
    <text evidence="9">Belongs to the UbiA prenyltransferase family. Protoheme IX farnesyltransferase subfamily.</text>
</comment>
<feature type="transmembrane region" description="Helical" evidence="9">
    <location>
        <begin position="208"/>
        <end position="227"/>
    </location>
</feature>
<dbReference type="InterPro" id="IPR030470">
    <property type="entry name" value="UbiA_prenylTrfase_CS"/>
</dbReference>
<keyword evidence="7 9" id="KW-0472">Membrane</keyword>
<keyword evidence="6 9" id="KW-0350">Heme biosynthesis</keyword>
<dbReference type="Pfam" id="PF01040">
    <property type="entry name" value="UbiA"/>
    <property type="match status" value="1"/>
</dbReference>
<dbReference type="Proteomes" id="UP000296144">
    <property type="component" value="Unassembled WGS sequence"/>
</dbReference>
<dbReference type="NCBIfam" id="TIGR01473">
    <property type="entry name" value="cyoE_ctaB"/>
    <property type="match status" value="1"/>
</dbReference>
<dbReference type="RefSeq" id="WP_136130401.1">
    <property type="nucleotide sequence ID" value="NZ_PDKU01000005.1"/>
</dbReference>
<keyword evidence="4 9" id="KW-0812">Transmembrane</keyword>
<dbReference type="OrthoDB" id="9814417at2"/>
<dbReference type="GO" id="GO:0005886">
    <property type="term" value="C:plasma membrane"/>
    <property type="evidence" value="ECO:0007669"/>
    <property type="project" value="UniProtKB-SubCell"/>
</dbReference>
<accession>A0A2P5SVI8</accession>
<name>A0A2P5SVI8_9GAMM</name>
<comment type="function">
    <text evidence="9">Converts heme B (protoheme IX) to heme O by substitution of the vinyl group on carbon 2 of heme B porphyrin ring with a hydroxyethyl farnesyl side group.</text>
</comment>
<evidence type="ECO:0000313" key="11">
    <source>
        <dbReference type="Proteomes" id="UP000296144"/>
    </source>
</evidence>
<evidence type="ECO:0000256" key="4">
    <source>
        <dbReference type="ARBA" id="ARBA00022692"/>
    </source>
</evidence>
<dbReference type="InterPro" id="IPR044878">
    <property type="entry name" value="UbiA_sf"/>
</dbReference>
<feature type="transmembrane region" description="Helical" evidence="9">
    <location>
        <begin position="159"/>
        <end position="184"/>
    </location>
</feature>
<reference evidence="10 11" key="1">
    <citation type="journal article" date="2018" name="Genome Biol. Evol.">
        <title>Cladogenesis and Genomic Streamlining in Extracellular Endosymbionts of Tropical Stink Bugs.</title>
        <authorList>
            <person name="Otero-Bravo A."/>
            <person name="Goffredi S."/>
            <person name="Sabree Z.L."/>
        </authorList>
    </citation>
    <scope>NUCLEOTIDE SEQUENCE [LARGE SCALE GENOMIC DNA]</scope>
    <source>
        <strain evidence="10 11">SoEL</strain>
    </source>
</reference>
<feature type="transmembrane region" description="Helical" evidence="9">
    <location>
        <begin position="133"/>
        <end position="153"/>
    </location>
</feature>
<dbReference type="InterPro" id="IPR000537">
    <property type="entry name" value="UbiA_prenyltransferase"/>
</dbReference>
<dbReference type="EC" id="2.5.1.141" evidence="9"/>
<comment type="caution">
    <text evidence="10">The sequence shown here is derived from an EMBL/GenBank/DDBJ whole genome shotgun (WGS) entry which is preliminary data.</text>
</comment>
<dbReference type="AlphaFoldDB" id="A0A2P5SVI8"/>
<comment type="miscellaneous">
    <text evidence="9">Carbon 2 of the heme B porphyrin ring is defined according to the Fischer nomenclature.</text>
</comment>
<evidence type="ECO:0000256" key="6">
    <source>
        <dbReference type="ARBA" id="ARBA00023133"/>
    </source>
</evidence>
<dbReference type="NCBIfam" id="NF003348">
    <property type="entry name" value="PRK04375.1-1"/>
    <property type="match status" value="1"/>
</dbReference>
<feature type="transmembrane region" description="Helical" evidence="9">
    <location>
        <begin position="107"/>
        <end position="126"/>
    </location>
</feature>